<dbReference type="InterPro" id="IPR009100">
    <property type="entry name" value="AcylCoA_DH/oxidase_NM_dom_sf"/>
</dbReference>
<sequence length="578" mass="61139">MTFTAPTIEQLFVLKTITGIDDLARHERFAEATPDLVEAIVDGVGAFAAGEFAPLYRIGDTVGARLVDGAVKMPEGYREAYQHYVDAGWSALSAPADHGGQGLPFSLATVALDSLGAANMAFALCPILTVGAIEALHHHGSDTQKALYLPKLATGEWTGTMNLTEPQAGSDVGALRATATPRGDGTWSIKGQKIYISFGDHDMADNIIHLVLARTPDAPAGTKGISLFLVPKYRLDADGNPGEANGVKTVSIEHKMGINASPTCVLQFGEGEESVGELIGAEFGGIRAMFTMMNNARLNVGLQGVQIAEGATQKAMWFARERVQSARAGAGRDPVAIIEHPDVRRMLLRMKAGTEAIRALLYFASGYVDRANLEIEGAREMVDLLTPLAKTYGTDLGSEIASLGVQVHGGMGYVEETGAAQYYRDIRIAQIYEGTNGIQAADLVGRKLGMGGGDVVRGLIADVQADCGNHPALSALAGDCAEVTEWMIGASVDDRLAGSYPYCTMMAVMTSGWLMLKQQRAAEAMLDAGDGNADFLNAKLVTTRFYLERMVPEAGGLKAGAMAGAEQLYALDTEALAG</sequence>
<comment type="caution">
    <text evidence="11">The sequence shown here is derived from an EMBL/GenBank/DDBJ whole genome shotgun (WGS) entry which is preliminary data.</text>
</comment>
<evidence type="ECO:0000256" key="2">
    <source>
        <dbReference type="ARBA" id="ARBA00009347"/>
    </source>
</evidence>
<evidence type="ECO:0000256" key="1">
    <source>
        <dbReference type="ARBA" id="ARBA00001974"/>
    </source>
</evidence>
<dbReference type="SUPFAM" id="SSF47203">
    <property type="entry name" value="Acyl-CoA dehydrogenase C-terminal domain-like"/>
    <property type="match status" value="1"/>
</dbReference>
<evidence type="ECO:0000259" key="7">
    <source>
        <dbReference type="Pfam" id="PF00441"/>
    </source>
</evidence>
<evidence type="ECO:0000256" key="4">
    <source>
        <dbReference type="ARBA" id="ARBA00022827"/>
    </source>
</evidence>
<dbReference type="InterPro" id="IPR052166">
    <property type="entry name" value="Diverse_Acyl-CoA_DH"/>
</dbReference>
<comment type="similarity">
    <text evidence="2 6">Belongs to the acyl-CoA dehydrogenase family.</text>
</comment>
<dbReference type="Gene3D" id="2.40.110.10">
    <property type="entry name" value="Butyryl-CoA Dehydrogenase, subunit A, domain 2"/>
    <property type="match status" value="1"/>
</dbReference>
<feature type="domain" description="Acyl-CoA dehydrogenase/oxidase C-terminal" evidence="7">
    <location>
        <begin position="285"/>
        <end position="443"/>
    </location>
</feature>
<feature type="domain" description="Acyl-CoA oxidase/dehydrogenase middle" evidence="8">
    <location>
        <begin position="161"/>
        <end position="268"/>
    </location>
</feature>
<evidence type="ECO:0000256" key="6">
    <source>
        <dbReference type="RuleBase" id="RU362125"/>
    </source>
</evidence>
<dbReference type="Pfam" id="PF00441">
    <property type="entry name" value="Acyl-CoA_dh_1"/>
    <property type="match status" value="1"/>
</dbReference>
<evidence type="ECO:0000259" key="10">
    <source>
        <dbReference type="Pfam" id="PF12806"/>
    </source>
</evidence>
<accession>A0ABQ1IY79</accession>
<dbReference type="Pfam" id="PF02770">
    <property type="entry name" value="Acyl-CoA_dh_M"/>
    <property type="match status" value="1"/>
</dbReference>
<evidence type="ECO:0000259" key="8">
    <source>
        <dbReference type="Pfam" id="PF02770"/>
    </source>
</evidence>
<dbReference type="InterPro" id="IPR046373">
    <property type="entry name" value="Acyl-CoA_Oxase/DH_mid-dom_sf"/>
</dbReference>
<feature type="domain" description="Acyl-CoA dehydrogenase/oxidase N-terminal" evidence="9">
    <location>
        <begin position="39"/>
        <end position="156"/>
    </location>
</feature>
<dbReference type="RefSeq" id="WP_188512690.1">
    <property type="nucleotide sequence ID" value="NZ_BMGD01000001.1"/>
</dbReference>
<dbReference type="InterPro" id="IPR025878">
    <property type="entry name" value="Acyl-CoA_dh-like_C_dom"/>
</dbReference>
<dbReference type="SUPFAM" id="SSF56645">
    <property type="entry name" value="Acyl-CoA dehydrogenase NM domain-like"/>
    <property type="match status" value="1"/>
</dbReference>
<dbReference type="InterPro" id="IPR037069">
    <property type="entry name" value="AcylCoA_DH/ox_N_sf"/>
</dbReference>
<gene>
    <name evidence="11" type="ORF">GCM10010833_04140</name>
</gene>
<evidence type="ECO:0000313" key="11">
    <source>
        <dbReference type="EMBL" id="GGB52620.1"/>
    </source>
</evidence>
<dbReference type="PANTHER" id="PTHR42803:SF1">
    <property type="entry name" value="BROAD-SPECIFICITY LINEAR ACYL-COA DEHYDROGENASE FADE5"/>
    <property type="match status" value="1"/>
</dbReference>
<evidence type="ECO:0000259" key="9">
    <source>
        <dbReference type="Pfam" id="PF02771"/>
    </source>
</evidence>
<keyword evidence="4 6" id="KW-0274">FAD</keyword>
<dbReference type="EMBL" id="BMGD01000001">
    <property type="protein sequence ID" value="GGB52620.1"/>
    <property type="molecule type" value="Genomic_DNA"/>
</dbReference>
<evidence type="ECO:0000256" key="3">
    <source>
        <dbReference type="ARBA" id="ARBA00022630"/>
    </source>
</evidence>
<keyword evidence="3 6" id="KW-0285">Flavoprotein</keyword>
<dbReference type="Pfam" id="PF12806">
    <property type="entry name" value="Acyl-CoA_dh_C"/>
    <property type="match status" value="1"/>
</dbReference>
<protein>
    <submittedName>
        <fullName evidence="11">Acyl-CoA dehydrogenase</fullName>
    </submittedName>
</protein>
<feature type="domain" description="Acetyl-CoA dehydrogenase-like C-terminal" evidence="10">
    <location>
        <begin position="472"/>
        <end position="572"/>
    </location>
</feature>
<dbReference type="InterPro" id="IPR013786">
    <property type="entry name" value="AcylCoA_DH/ox_N"/>
</dbReference>
<dbReference type="PANTHER" id="PTHR42803">
    <property type="entry name" value="ACYL-COA DEHYDROGENASE"/>
    <property type="match status" value="1"/>
</dbReference>
<comment type="cofactor">
    <cofactor evidence="1 6">
        <name>FAD</name>
        <dbReference type="ChEBI" id="CHEBI:57692"/>
    </cofactor>
</comment>
<dbReference type="Gene3D" id="1.10.540.10">
    <property type="entry name" value="Acyl-CoA dehydrogenase/oxidase, N-terminal domain"/>
    <property type="match status" value="1"/>
</dbReference>
<organism evidence="11 12">
    <name type="scientific">Blastomonas aquatica</name>
    <dbReference type="NCBI Taxonomy" id="1510276"/>
    <lineage>
        <taxon>Bacteria</taxon>
        <taxon>Pseudomonadati</taxon>
        <taxon>Pseudomonadota</taxon>
        <taxon>Alphaproteobacteria</taxon>
        <taxon>Sphingomonadales</taxon>
        <taxon>Sphingomonadaceae</taxon>
        <taxon>Blastomonas</taxon>
    </lineage>
</organism>
<evidence type="ECO:0000313" key="12">
    <source>
        <dbReference type="Proteomes" id="UP000614261"/>
    </source>
</evidence>
<dbReference type="InterPro" id="IPR009075">
    <property type="entry name" value="AcylCo_DH/oxidase_C"/>
</dbReference>
<dbReference type="InterPro" id="IPR036250">
    <property type="entry name" value="AcylCo_DH-like_C"/>
</dbReference>
<keyword evidence="12" id="KW-1185">Reference proteome</keyword>
<dbReference type="Gene3D" id="1.20.140.10">
    <property type="entry name" value="Butyryl-CoA Dehydrogenase, subunit A, domain 3"/>
    <property type="match status" value="1"/>
</dbReference>
<keyword evidence="5 6" id="KW-0560">Oxidoreductase</keyword>
<reference evidence="12" key="1">
    <citation type="journal article" date="2019" name="Int. J. Syst. Evol. Microbiol.">
        <title>The Global Catalogue of Microorganisms (GCM) 10K type strain sequencing project: providing services to taxonomists for standard genome sequencing and annotation.</title>
        <authorList>
            <consortium name="The Broad Institute Genomics Platform"/>
            <consortium name="The Broad Institute Genome Sequencing Center for Infectious Disease"/>
            <person name="Wu L."/>
            <person name="Ma J."/>
        </authorList>
    </citation>
    <scope>NUCLEOTIDE SEQUENCE [LARGE SCALE GENOMIC DNA]</scope>
    <source>
        <strain evidence="12">CGMCC 1.12851</strain>
    </source>
</reference>
<proteinExistence type="inferred from homology"/>
<name>A0ABQ1IY79_9SPHN</name>
<dbReference type="Pfam" id="PF02771">
    <property type="entry name" value="Acyl-CoA_dh_N"/>
    <property type="match status" value="1"/>
</dbReference>
<dbReference type="InterPro" id="IPR006091">
    <property type="entry name" value="Acyl-CoA_Oxase/DH_mid-dom"/>
</dbReference>
<dbReference type="Proteomes" id="UP000614261">
    <property type="component" value="Unassembled WGS sequence"/>
</dbReference>
<evidence type="ECO:0000256" key="5">
    <source>
        <dbReference type="ARBA" id="ARBA00023002"/>
    </source>
</evidence>